<evidence type="ECO:0000313" key="12">
    <source>
        <dbReference type="Proteomes" id="UP000314982"/>
    </source>
</evidence>
<evidence type="ECO:0000256" key="5">
    <source>
        <dbReference type="ARBA" id="ARBA00022949"/>
    </source>
</evidence>
<evidence type="ECO:0000313" key="11">
    <source>
        <dbReference type="Ensembl" id="ENSHHUP00000057734.1"/>
    </source>
</evidence>
<dbReference type="GO" id="GO:0045296">
    <property type="term" value="F:cadherin binding"/>
    <property type="evidence" value="ECO:0007669"/>
    <property type="project" value="TreeGrafter"/>
</dbReference>
<dbReference type="Gene3D" id="1.20.58.60">
    <property type="match status" value="2"/>
</dbReference>
<dbReference type="Pfam" id="PF26346">
    <property type="entry name" value="Plectin_PPL"/>
    <property type="match status" value="3"/>
</dbReference>
<dbReference type="SUPFAM" id="SSF75399">
    <property type="entry name" value="Plakin repeat"/>
    <property type="match status" value="2"/>
</dbReference>
<comment type="similarity">
    <text evidence="2">Belongs to the plakin or cytolinker family.</text>
</comment>
<dbReference type="InterPro" id="IPR001101">
    <property type="entry name" value="Plectin_repeat"/>
</dbReference>
<dbReference type="GO" id="GO:0005737">
    <property type="term" value="C:cytoplasm"/>
    <property type="evidence" value="ECO:0007669"/>
    <property type="project" value="TreeGrafter"/>
</dbReference>
<feature type="coiled-coil region" evidence="7">
    <location>
        <begin position="1174"/>
        <end position="1236"/>
    </location>
</feature>
<dbReference type="Ensembl" id="ENSHHUT00000059716.1">
    <property type="protein sequence ID" value="ENSHHUP00000057734.1"/>
    <property type="gene ID" value="ENSHHUG00000034374.1"/>
</dbReference>
<feature type="region of interest" description="Disordered" evidence="8">
    <location>
        <begin position="1411"/>
        <end position="1457"/>
    </location>
</feature>
<reference evidence="11" key="3">
    <citation type="submission" date="2025-09" db="UniProtKB">
        <authorList>
            <consortium name="Ensembl"/>
        </authorList>
    </citation>
    <scope>IDENTIFICATION</scope>
</reference>
<feature type="coiled-coil region" evidence="7">
    <location>
        <begin position="908"/>
        <end position="981"/>
    </location>
</feature>
<dbReference type="GO" id="GO:0005882">
    <property type="term" value="C:intermediate filament"/>
    <property type="evidence" value="ECO:0007669"/>
    <property type="project" value="TreeGrafter"/>
</dbReference>
<dbReference type="Pfam" id="PF17902">
    <property type="entry name" value="SH3_10"/>
    <property type="match status" value="1"/>
</dbReference>
<keyword evidence="3" id="KW-0597">Phosphoprotein</keyword>
<feature type="region of interest" description="Disordered" evidence="8">
    <location>
        <begin position="1653"/>
        <end position="1677"/>
    </location>
</feature>
<dbReference type="InterPro" id="IPR041615">
    <property type="entry name" value="Desmoplakin_SH3"/>
</dbReference>
<dbReference type="Gene3D" id="3.30.160.780">
    <property type="match status" value="1"/>
</dbReference>
<feature type="coiled-coil region" evidence="7">
    <location>
        <begin position="783"/>
        <end position="810"/>
    </location>
</feature>
<dbReference type="Proteomes" id="UP000314982">
    <property type="component" value="Unassembled WGS sequence"/>
</dbReference>
<keyword evidence="4" id="KW-0677">Repeat</keyword>
<keyword evidence="12" id="KW-1185">Reference proteome</keyword>
<evidence type="ECO:0000256" key="8">
    <source>
        <dbReference type="SAM" id="MobiDB-lite"/>
    </source>
</evidence>
<feature type="domain" description="Desmoplakin SH3" evidence="9">
    <location>
        <begin position="51"/>
        <end position="115"/>
    </location>
</feature>
<reference evidence="11" key="2">
    <citation type="submission" date="2025-08" db="UniProtKB">
        <authorList>
            <consortium name="Ensembl"/>
        </authorList>
    </citation>
    <scope>IDENTIFICATION</scope>
</reference>
<dbReference type="InterPro" id="IPR058847">
    <property type="entry name" value="Plectin_PPL"/>
</dbReference>
<feature type="coiled-coil region" evidence="7">
    <location>
        <begin position="834"/>
        <end position="868"/>
    </location>
</feature>
<dbReference type="PANTHER" id="PTHR23169">
    <property type="entry name" value="ENVOPLAKIN"/>
    <property type="match status" value="1"/>
</dbReference>
<dbReference type="Gene3D" id="3.90.1290.10">
    <property type="entry name" value="Plakin repeat"/>
    <property type="match status" value="1"/>
</dbReference>
<feature type="coiled-coil region" evidence="7">
    <location>
        <begin position="322"/>
        <end position="384"/>
    </location>
</feature>
<evidence type="ECO:0000256" key="6">
    <source>
        <dbReference type="ARBA" id="ARBA00023054"/>
    </source>
</evidence>
<name>A0A4W5P9T8_9TELE</name>
<keyword evidence="6 7" id="KW-0175">Coiled coil</keyword>
<dbReference type="GO" id="GO:0005198">
    <property type="term" value="F:structural molecule activity"/>
    <property type="evidence" value="ECO:0007669"/>
    <property type="project" value="TreeGrafter"/>
</dbReference>
<feature type="coiled-coil region" evidence="7">
    <location>
        <begin position="649"/>
        <end position="676"/>
    </location>
</feature>
<feature type="domain" description="Periplakin-like plectin repeat" evidence="10">
    <location>
        <begin position="828"/>
        <end position="992"/>
    </location>
</feature>
<organism evidence="11 12">
    <name type="scientific">Hucho hucho</name>
    <name type="common">huchen</name>
    <dbReference type="NCBI Taxonomy" id="62062"/>
    <lineage>
        <taxon>Eukaryota</taxon>
        <taxon>Metazoa</taxon>
        <taxon>Chordata</taxon>
        <taxon>Craniata</taxon>
        <taxon>Vertebrata</taxon>
        <taxon>Euteleostomi</taxon>
        <taxon>Actinopterygii</taxon>
        <taxon>Neopterygii</taxon>
        <taxon>Teleostei</taxon>
        <taxon>Protacanthopterygii</taxon>
        <taxon>Salmoniformes</taxon>
        <taxon>Salmonidae</taxon>
        <taxon>Salmoninae</taxon>
        <taxon>Hucho</taxon>
    </lineage>
</organism>
<evidence type="ECO:0000259" key="9">
    <source>
        <dbReference type="Pfam" id="PF17902"/>
    </source>
</evidence>
<keyword evidence="5" id="KW-0965">Cell junction</keyword>
<accession>A0A4W5P9T8</accession>
<protein>
    <submittedName>
        <fullName evidence="11">Envoplakin b</fullName>
    </submittedName>
</protein>
<dbReference type="FunFam" id="1.20.58.60:FF:000109">
    <property type="entry name" value="Periplakin"/>
    <property type="match status" value="1"/>
</dbReference>
<dbReference type="GO" id="GO:0045104">
    <property type="term" value="P:intermediate filament cytoskeleton organization"/>
    <property type="evidence" value="ECO:0007669"/>
    <property type="project" value="InterPro"/>
</dbReference>
<feature type="domain" description="Periplakin-like plectin repeat" evidence="10">
    <location>
        <begin position="591"/>
        <end position="753"/>
    </location>
</feature>
<dbReference type="Pfam" id="PF00681">
    <property type="entry name" value="Plectin"/>
    <property type="match status" value="3"/>
</dbReference>
<sequence length="1677" mass="193395">MKRLNSNLDPKSLDNKNNPEILLQLEGDERAVERNEQRLVALREFSSTIAPLKLRRLRPTKPTPVVSLCEWTNGEDSVSQAEKLMLKSNSDDENWEVQTSTGKTKTLPGACFLVPPPDTEALEKVESLDRELSNLKSKRTTLMASLRSPGVEVVRSVRAAPVANAPEDPKTTVLASQLDKISKNLDHSEKDILSRLRAPLDRSDPTHDLANRLKEHERATLTVRNLEAEKAAVQRDMDPILAQKPLGPTTSALSFKLSGLNNKFDDTNVLCDLYNKKATASMFLERQIHTVDNSVSGFEEQLAEDAAIPDVPNVLQIRIQKLQNMRKDVALKQDEMLKLSRDLESTEQLSSSLQKGFHEYCPDIRRQQTEVKHLKNRYANVNSQLQERTFLLQEATNKNQGFQSSVQSLNLFLTNLPNNTIKPSDGLSQMNSKQNSQKRVVEDIKRKSDDVGLAVKQSRDLQNVLNVSKKYLFQGCMFLFQERALLNLYSEVSAENDQLLNKMGLAKNIIAQNEEKVSQVVVKQQRQLQSQQKDLEETDVIKRELADEITRRSHAENDLATYRKRFISLKSRRGVERMEEREVVQYYRDPKLEGDLVSLKSRIQDETIKHSGTQTEIKIVNENIIRRETELTNVKPRLLTKVLTEFERDPQLDKEATKLRDEMRKLEQEVQVRDTETVHMKTEITVLAQKRQTIKERVVKKEVVRLEKDPEMLKAVLTFQTEISEEGLRSKSLNDDIFRTRSQINTLERIIPTIQPKIVTKVLKRVEQDPKLIDEVKTIHISLEEENKINSDLMKELASLQIRYSEVEKVRPKLEVKEIINEIYRVDPETEVELVRLRKELHDSNRNRTDLEKEIDSVMVDLKTLRSQKPKSEYKEVTQEVIKEEKSPEVIREIKRLNDQVSLLRVSYDSTLDLLNRLRKERDEWKVEKSKLETKLVNKEVVKYENDPLLEKEADRLRRDVREEIQQRRNMEETVFDLQNKYIMMERQKPEEKIVMQEVVRIEKDPRQILEYEKLNKNLDEEVKSRRKLELEVRQLRALVEEKERNLALMDDRQKKIQVETELRQTKSRILELENTPQPIAEKIIIEEVLKVERDPKLEKLTSGLRTDMDMEETNISRLERDIRNLKIKLDILLKEKSIEKTVYKEVIRVEKDQNVEVERDHLRDLVLQERSSRRDKEDEIQRLNTKVTRLQTTKSSTSHEETSINLNRDSLMREKENLLKTLRTLESEKHDLSISFQLQSKLMSERNQINRQRGFKMDSEVQRLEKDILDEKDRIHQKETYIMELQNNLKKEDHSETHTRETNLSTRISIIDPETGKDMSPYDAYLEGLIDRNQYIHLQELECDWEEITSMGPDGETSILQDRKSGKQFSVKNALKDGRLTQSDLHRYKEGKMPISEFALLVAGDSRPKPYIGPITTPRTPTKTTAASSLSTMPSSLRSSYSSLTSNRYGSSSNLNTSSGDELFPISGVLDSTTNSRMSVRSALTRNLIDPNTAQKLLEAQAATGGIVDLNRKDKFSVHKAVELGLIDKSHMHLLLNAQKAFTGVEDPVTKERLAVGQAAEKGWIPQDSAMRYMEAQYLTGGLVNPHKAGRISVQDALNTKIIDSTVAKNLQDKSAQTKELIDPITKEKISYKEAMDRCKKDVTTGLLLLPAASSGDSKDAPSYSNYRFPGSYSQV</sequence>
<evidence type="ECO:0000259" key="10">
    <source>
        <dbReference type="Pfam" id="PF26346"/>
    </source>
</evidence>
<evidence type="ECO:0000256" key="7">
    <source>
        <dbReference type="SAM" id="Coils"/>
    </source>
</evidence>
<dbReference type="FunFam" id="3.30.160.780:FF:000001">
    <property type="entry name" value="Plectin a"/>
    <property type="match status" value="1"/>
</dbReference>
<evidence type="ECO:0000256" key="3">
    <source>
        <dbReference type="ARBA" id="ARBA00022553"/>
    </source>
</evidence>
<dbReference type="PANTHER" id="PTHR23169:SF7">
    <property type="entry name" value="ENVOPLAKIN"/>
    <property type="match status" value="1"/>
</dbReference>
<comment type="subcellular location">
    <subcellularLocation>
        <location evidence="1">Cell junction</location>
    </subcellularLocation>
</comment>
<feature type="domain" description="Periplakin-like plectin repeat" evidence="10">
    <location>
        <begin position="1046"/>
        <end position="1196"/>
    </location>
</feature>
<dbReference type="GO" id="GO:0042060">
    <property type="term" value="P:wound healing"/>
    <property type="evidence" value="ECO:0007669"/>
    <property type="project" value="TreeGrafter"/>
</dbReference>
<evidence type="ECO:0000256" key="4">
    <source>
        <dbReference type="ARBA" id="ARBA00022737"/>
    </source>
</evidence>
<dbReference type="InterPro" id="IPR043197">
    <property type="entry name" value="Plakin"/>
</dbReference>
<evidence type="ECO:0000256" key="1">
    <source>
        <dbReference type="ARBA" id="ARBA00004282"/>
    </source>
</evidence>
<feature type="region of interest" description="Disordered" evidence="8">
    <location>
        <begin position="1"/>
        <end position="20"/>
    </location>
</feature>
<dbReference type="InterPro" id="IPR035915">
    <property type="entry name" value="Plakin_repeat_sf"/>
</dbReference>
<reference evidence="12" key="1">
    <citation type="submission" date="2018-06" db="EMBL/GenBank/DDBJ databases">
        <title>Genome assembly of Danube salmon.</title>
        <authorList>
            <person name="Macqueen D.J."/>
            <person name="Gundappa M.K."/>
        </authorList>
    </citation>
    <scope>NUCLEOTIDE SEQUENCE [LARGE SCALE GENOMIC DNA]</scope>
</reference>
<feature type="coiled-coil region" evidence="7">
    <location>
        <begin position="118"/>
        <end position="145"/>
    </location>
</feature>
<dbReference type="GO" id="GO:0016020">
    <property type="term" value="C:membrane"/>
    <property type="evidence" value="ECO:0007669"/>
    <property type="project" value="TreeGrafter"/>
</dbReference>
<feature type="coiled-coil region" evidence="7">
    <location>
        <begin position="209"/>
        <end position="236"/>
    </location>
</feature>
<proteinExistence type="inferred from homology"/>
<dbReference type="SMART" id="SM00250">
    <property type="entry name" value="PLEC"/>
    <property type="match status" value="7"/>
</dbReference>
<evidence type="ECO:0000256" key="2">
    <source>
        <dbReference type="ARBA" id="ARBA00009109"/>
    </source>
</evidence>
<dbReference type="GO" id="GO:0070161">
    <property type="term" value="C:anchoring junction"/>
    <property type="evidence" value="ECO:0007669"/>
    <property type="project" value="UniProtKB-SubCell"/>
</dbReference>
<feature type="coiled-coil region" evidence="7">
    <location>
        <begin position="1012"/>
        <end position="1076"/>
    </location>
</feature>
<dbReference type="GeneTree" id="ENSGT00940000153578"/>
<feature type="coiled-coil region" evidence="7">
    <location>
        <begin position="1109"/>
        <end position="1136"/>
    </location>
</feature>
<feature type="compositionally biased region" description="Low complexity" evidence="8">
    <location>
        <begin position="1415"/>
        <end position="1455"/>
    </location>
</feature>
<dbReference type="FunFam" id="3.90.1290.10:FF:000010">
    <property type="entry name" value="Envoplakin a"/>
    <property type="match status" value="1"/>
</dbReference>
<dbReference type="Gene3D" id="2.30.30.40">
    <property type="entry name" value="SH3 Domains"/>
    <property type="match status" value="1"/>
</dbReference>